<evidence type="ECO:0000256" key="4">
    <source>
        <dbReference type="ARBA" id="ARBA00022801"/>
    </source>
</evidence>
<dbReference type="EMBL" id="JAUEPS010000071">
    <property type="protein sequence ID" value="KAK0441216.1"/>
    <property type="molecule type" value="Genomic_DNA"/>
</dbReference>
<evidence type="ECO:0000313" key="6">
    <source>
        <dbReference type="EMBL" id="KAK0441216.1"/>
    </source>
</evidence>
<dbReference type="Proteomes" id="UP001175211">
    <property type="component" value="Unassembled WGS sequence"/>
</dbReference>
<dbReference type="InterPro" id="IPR008758">
    <property type="entry name" value="Peptidase_S28"/>
</dbReference>
<organism evidence="6 7">
    <name type="scientific">Armillaria tabescens</name>
    <name type="common">Ringless honey mushroom</name>
    <name type="synonym">Agaricus tabescens</name>
    <dbReference type="NCBI Taxonomy" id="1929756"/>
    <lineage>
        <taxon>Eukaryota</taxon>
        <taxon>Fungi</taxon>
        <taxon>Dikarya</taxon>
        <taxon>Basidiomycota</taxon>
        <taxon>Agaricomycotina</taxon>
        <taxon>Agaricomycetes</taxon>
        <taxon>Agaricomycetidae</taxon>
        <taxon>Agaricales</taxon>
        <taxon>Marasmiineae</taxon>
        <taxon>Physalacriaceae</taxon>
        <taxon>Desarmillaria</taxon>
    </lineage>
</organism>
<evidence type="ECO:0000313" key="7">
    <source>
        <dbReference type="Proteomes" id="UP001175211"/>
    </source>
</evidence>
<dbReference type="AlphaFoldDB" id="A0AA39JED0"/>
<evidence type="ECO:0000256" key="3">
    <source>
        <dbReference type="ARBA" id="ARBA00022729"/>
    </source>
</evidence>
<evidence type="ECO:0000256" key="5">
    <source>
        <dbReference type="ARBA" id="ARBA00023180"/>
    </source>
</evidence>
<dbReference type="RefSeq" id="XP_060323902.1">
    <property type="nucleotide sequence ID" value="XM_060481002.1"/>
</dbReference>
<name>A0AA39JED0_ARMTA</name>
<dbReference type="GO" id="GO:0008239">
    <property type="term" value="F:dipeptidyl-peptidase activity"/>
    <property type="evidence" value="ECO:0007669"/>
    <property type="project" value="TreeGrafter"/>
</dbReference>
<gene>
    <name evidence="6" type="ORF">EV420DRAFT_1769038</name>
</gene>
<dbReference type="GeneID" id="85364550"/>
<dbReference type="PANTHER" id="PTHR11010">
    <property type="entry name" value="PROTEASE S28 PRO-X CARBOXYPEPTIDASE-RELATED"/>
    <property type="match status" value="1"/>
</dbReference>
<keyword evidence="5" id="KW-0325">Glycoprotein</keyword>
<keyword evidence="3" id="KW-0732">Signal</keyword>
<accession>A0AA39JED0</accession>
<dbReference type="GO" id="GO:0006508">
    <property type="term" value="P:proteolysis"/>
    <property type="evidence" value="ECO:0007669"/>
    <property type="project" value="UniProtKB-KW"/>
</dbReference>
<dbReference type="InterPro" id="IPR029058">
    <property type="entry name" value="AB_hydrolase_fold"/>
</dbReference>
<comment type="caution">
    <text evidence="6">The sequence shown here is derived from an EMBL/GenBank/DDBJ whole genome shotgun (WGS) entry which is preliminary data.</text>
</comment>
<dbReference type="GO" id="GO:0070008">
    <property type="term" value="F:serine-type exopeptidase activity"/>
    <property type="evidence" value="ECO:0007669"/>
    <property type="project" value="InterPro"/>
</dbReference>
<protein>
    <submittedName>
        <fullName evidence="6">Peptidase S28</fullName>
    </submittedName>
</protein>
<keyword evidence="2" id="KW-0645">Protease</keyword>
<dbReference type="PANTHER" id="PTHR11010:SF23">
    <property type="entry name" value="SERINE PEPTIDASE"/>
    <property type="match status" value="1"/>
</dbReference>
<proteinExistence type="inferred from homology"/>
<comment type="similarity">
    <text evidence="1">Belongs to the peptidase S28 family.</text>
</comment>
<keyword evidence="7" id="KW-1185">Reference proteome</keyword>
<sequence>MRTYVHAGPAPLYRTFIPNLGHLFSDTTSYMGHCKSLGDYRADCPVEQNFRRLVLRATEAVVERLADWRFDAPSFSLCVVITLGSHALGRTFDRRAIPKAPGIPKVDMGGHKSFNALFRESASVTPYDTVYYFDQLIDHDDPSKGMFKQRYWHSAEFYKEGGPIILMNAGEVDASNYYSYVTDSTINGVVAQKFGGAAIVLEHRFLGQSNPYPNLNVDSLKYMTVAQTIEDHLYFAQNVVLPQDNGDSVGPDKAPWILIGGSYPGGLASRRILDRLCVIGSCASTAVRLALSSIILELTYIHSDFWQYFEPIRENMPKNCSADVEAVITYIDEVFFGTDTEAQMKIRNLFGFNSTNLALAEALRWDLWSWQELQPSTGPWSSFYRFCDALEVKNGVSAPEGGWGVENALSAWAQWLTPTNGTVNATDASRQPPTPAINPKELEARADHPVGNTYRSWLWLKDGPPIGQGGIVSRLNTVESDLRLCVVEFPDAFPTIPHPDGDRINALYGGWGVKNKRLFFANGKQATVSAVNSTAVSTEDQPIGLSNGFHCTDLVMALAAPDPTVVAVQDLFLEYVEKWLKDFVAN</sequence>
<evidence type="ECO:0000256" key="2">
    <source>
        <dbReference type="ARBA" id="ARBA00022670"/>
    </source>
</evidence>
<dbReference type="Pfam" id="PF05577">
    <property type="entry name" value="Peptidase_S28"/>
    <property type="match status" value="1"/>
</dbReference>
<keyword evidence="4" id="KW-0378">Hydrolase</keyword>
<evidence type="ECO:0000256" key="1">
    <source>
        <dbReference type="ARBA" id="ARBA00011079"/>
    </source>
</evidence>
<dbReference type="Gene3D" id="3.40.50.1820">
    <property type="entry name" value="alpha/beta hydrolase"/>
    <property type="match status" value="2"/>
</dbReference>
<reference evidence="6" key="1">
    <citation type="submission" date="2023-06" db="EMBL/GenBank/DDBJ databases">
        <authorList>
            <consortium name="Lawrence Berkeley National Laboratory"/>
            <person name="Ahrendt S."/>
            <person name="Sahu N."/>
            <person name="Indic B."/>
            <person name="Wong-Bajracharya J."/>
            <person name="Merenyi Z."/>
            <person name="Ke H.-M."/>
            <person name="Monk M."/>
            <person name="Kocsube S."/>
            <person name="Drula E."/>
            <person name="Lipzen A."/>
            <person name="Balint B."/>
            <person name="Henrissat B."/>
            <person name="Andreopoulos B."/>
            <person name="Martin F.M."/>
            <person name="Harder C.B."/>
            <person name="Rigling D."/>
            <person name="Ford K.L."/>
            <person name="Foster G.D."/>
            <person name="Pangilinan J."/>
            <person name="Papanicolaou A."/>
            <person name="Barry K."/>
            <person name="LaButti K."/>
            <person name="Viragh M."/>
            <person name="Koriabine M."/>
            <person name="Yan M."/>
            <person name="Riley R."/>
            <person name="Champramary S."/>
            <person name="Plett K.L."/>
            <person name="Tsai I.J."/>
            <person name="Slot J."/>
            <person name="Sipos G."/>
            <person name="Plett J."/>
            <person name="Nagy L.G."/>
            <person name="Grigoriev I.V."/>
        </authorList>
    </citation>
    <scope>NUCLEOTIDE SEQUENCE</scope>
    <source>
        <strain evidence="6">CCBAS 213</strain>
    </source>
</reference>